<reference evidence="2" key="1">
    <citation type="submission" date="2021-02" db="EMBL/GenBank/DDBJ databases">
        <authorList>
            <person name="Nowell W R."/>
        </authorList>
    </citation>
    <scope>NUCLEOTIDE SEQUENCE</scope>
</reference>
<dbReference type="EMBL" id="CAJOBJ010002398">
    <property type="protein sequence ID" value="CAF3924093.1"/>
    <property type="molecule type" value="Genomic_DNA"/>
</dbReference>
<keyword evidence="1" id="KW-1133">Transmembrane helix</keyword>
<dbReference type="Proteomes" id="UP000681720">
    <property type="component" value="Unassembled WGS sequence"/>
</dbReference>
<evidence type="ECO:0000313" key="3">
    <source>
        <dbReference type="Proteomes" id="UP000681720"/>
    </source>
</evidence>
<dbReference type="AlphaFoldDB" id="A0A8S2LZ85"/>
<comment type="caution">
    <text evidence="2">The sequence shown here is derived from an EMBL/GenBank/DDBJ whole genome shotgun (WGS) entry which is preliminary data.</text>
</comment>
<protein>
    <submittedName>
        <fullName evidence="2">Uncharacterized protein</fullName>
    </submittedName>
</protein>
<accession>A0A8S2LZ85</accession>
<feature type="transmembrane region" description="Helical" evidence="1">
    <location>
        <begin position="92"/>
        <end position="112"/>
    </location>
</feature>
<name>A0A8S2LZ85_9BILA</name>
<evidence type="ECO:0000313" key="2">
    <source>
        <dbReference type="EMBL" id="CAF3924093.1"/>
    </source>
</evidence>
<proteinExistence type="predicted"/>
<keyword evidence="1" id="KW-0812">Transmembrane</keyword>
<gene>
    <name evidence="2" type="ORF">GIL414_LOCUS7728</name>
</gene>
<evidence type="ECO:0000256" key="1">
    <source>
        <dbReference type="SAM" id="Phobius"/>
    </source>
</evidence>
<keyword evidence="1" id="KW-0472">Membrane</keyword>
<organism evidence="2 3">
    <name type="scientific">Rotaria magnacalcarata</name>
    <dbReference type="NCBI Taxonomy" id="392030"/>
    <lineage>
        <taxon>Eukaryota</taxon>
        <taxon>Metazoa</taxon>
        <taxon>Spiralia</taxon>
        <taxon>Gnathifera</taxon>
        <taxon>Rotifera</taxon>
        <taxon>Eurotatoria</taxon>
        <taxon>Bdelloidea</taxon>
        <taxon>Philodinida</taxon>
        <taxon>Philodinidae</taxon>
        <taxon>Rotaria</taxon>
    </lineage>
</organism>
<sequence length="122" mass="14333">MWYPPEQQQQQRSCYEYAQHFSIQQQTYPRTQYYFNGDELSITNVFPINDENESPLHCQTTYSGSTHGKEEGERNAIDICNLSVFVLKPNDFISYMRITLIIYLSGVVYFSFEASLFLKSNE</sequence>